<dbReference type="AlphaFoldDB" id="A0A0D7WVU3"/>
<dbReference type="EMBL" id="JTHP01000061">
    <property type="protein sequence ID" value="KJD43311.1"/>
    <property type="molecule type" value="Genomic_DNA"/>
</dbReference>
<reference evidence="2 3" key="1">
    <citation type="submission" date="2014-11" db="EMBL/GenBank/DDBJ databases">
        <title>Draft Genome Sequences of Paenibacillus polymyxa NRRL B-30509 and Paenibacillus terrae NRRL B-30644, Strains from a Poultry Environment that Produce Tridecaptin A and Paenicidins.</title>
        <authorList>
            <person name="van Belkum M.J."/>
            <person name="Lohans C.T."/>
            <person name="Vederas J.C."/>
        </authorList>
    </citation>
    <scope>NUCLEOTIDE SEQUENCE [LARGE SCALE GENOMIC DNA]</scope>
    <source>
        <strain evidence="2 3">NRRL B-30644</strain>
    </source>
</reference>
<evidence type="ECO:0000313" key="2">
    <source>
        <dbReference type="EMBL" id="KJD43311.1"/>
    </source>
</evidence>
<feature type="region of interest" description="Disordered" evidence="1">
    <location>
        <begin position="125"/>
        <end position="144"/>
    </location>
</feature>
<dbReference type="RefSeq" id="WP_044648387.1">
    <property type="nucleotide sequence ID" value="NZ_JTHP01000061.1"/>
</dbReference>
<dbReference type="Proteomes" id="UP000032534">
    <property type="component" value="Unassembled WGS sequence"/>
</dbReference>
<comment type="caution">
    <text evidence="2">The sequence shown here is derived from an EMBL/GenBank/DDBJ whole genome shotgun (WGS) entry which is preliminary data.</text>
</comment>
<sequence>MKEICKMCSNYDSLEESCLRRVSFYFTANNCSDFIRYMNLIPQTKGFGRTILTVATKRGIERAIPAYPELELELKCDSNGEVESIFTYQGQREIIRKYGLRLATKMADDKGIQLSVLQHEQNDFLDADKNSSRDDKQSSGSSKNLYWMSESPIEVWT</sequence>
<dbReference type="OrthoDB" id="2864584at2"/>
<dbReference type="PATRIC" id="fig|159743.3.peg.5209"/>
<keyword evidence="3" id="KW-1185">Reference proteome</keyword>
<accession>A0A0D7WVU3</accession>
<proteinExistence type="predicted"/>
<protein>
    <submittedName>
        <fullName evidence="2">Uncharacterized protein</fullName>
    </submittedName>
</protein>
<name>A0A0D7WVU3_9BACL</name>
<feature type="compositionally biased region" description="Basic and acidic residues" evidence="1">
    <location>
        <begin position="125"/>
        <end position="137"/>
    </location>
</feature>
<organism evidence="2 3">
    <name type="scientific">Paenibacillus terrae</name>
    <dbReference type="NCBI Taxonomy" id="159743"/>
    <lineage>
        <taxon>Bacteria</taxon>
        <taxon>Bacillati</taxon>
        <taxon>Bacillota</taxon>
        <taxon>Bacilli</taxon>
        <taxon>Bacillales</taxon>
        <taxon>Paenibacillaceae</taxon>
        <taxon>Paenibacillus</taxon>
    </lineage>
</organism>
<evidence type="ECO:0000313" key="3">
    <source>
        <dbReference type="Proteomes" id="UP000032534"/>
    </source>
</evidence>
<evidence type="ECO:0000256" key="1">
    <source>
        <dbReference type="SAM" id="MobiDB-lite"/>
    </source>
</evidence>
<gene>
    <name evidence="2" type="ORF">QD47_23435</name>
</gene>